<dbReference type="AlphaFoldDB" id="A0A854QDF2"/>
<dbReference type="InterPro" id="IPR029061">
    <property type="entry name" value="THDP-binding"/>
</dbReference>
<evidence type="ECO:0000259" key="14">
    <source>
        <dbReference type="SMART" id="SM00861"/>
    </source>
</evidence>
<dbReference type="FunFam" id="3.40.50.920:FF:000012">
    <property type="entry name" value="Transketolase, variant 1"/>
    <property type="match status" value="1"/>
</dbReference>
<dbReference type="GO" id="GO:0006098">
    <property type="term" value="P:pentose-phosphate shunt"/>
    <property type="evidence" value="ECO:0007669"/>
    <property type="project" value="TreeGrafter"/>
</dbReference>
<feature type="binding site" evidence="11">
    <location>
        <position position="230"/>
    </location>
    <ligand>
        <name>thiamine diphosphate</name>
        <dbReference type="ChEBI" id="CHEBI:58937"/>
    </ligand>
</feature>
<comment type="cofactor">
    <cofactor evidence="1">
        <name>Co(2+)</name>
        <dbReference type="ChEBI" id="CHEBI:48828"/>
    </cofactor>
</comment>
<organism evidence="15 16">
    <name type="scientific">Cryptococcus neoformans Tu259-1</name>
    <dbReference type="NCBI Taxonomy" id="1230072"/>
    <lineage>
        <taxon>Eukaryota</taxon>
        <taxon>Fungi</taxon>
        <taxon>Dikarya</taxon>
        <taxon>Basidiomycota</taxon>
        <taxon>Agaricomycotina</taxon>
        <taxon>Tremellomycetes</taxon>
        <taxon>Tremellales</taxon>
        <taxon>Cryptococcaceae</taxon>
        <taxon>Cryptococcus</taxon>
        <taxon>Cryptococcus neoformans species complex</taxon>
    </lineage>
</organism>
<dbReference type="InterPro" id="IPR005474">
    <property type="entry name" value="Transketolase_N"/>
</dbReference>
<evidence type="ECO:0000256" key="8">
    <source>
        <dbReference type="ARBA" id="ARBA00023052"/>
    </source>
</evidence>
<dbReference type="EC" id="2.2.1.1" evidence="4"/>
<sequence length="766" mass="84090">MKRGVDITAQDPESCAKLPGPLKATSVSLCSATSIRNATVWTIHDSMTVTSNTNEHGELCREAHTTNKIVTEKEEQLVLNTIRCLAADLCQQYKGGHPGTVMGASAIGIALWRYEMRYNPLNPDWFNRDRFVLSAGHACLFQYIFLHLSGYEAWTLDQIKMYHSPATSGSMAAGHPEIEYPGIEVTTGPLGQGISNAVGMAIASKQLAATYNREGLDIVDNKIWCFTGDGCLQEGVGQEAISLAGHLGLDNLILIYDNNAVTVDGRTDNCFTENTSKKLQAQGWNVIDVYDGSNDLAAILEGFDKAKQFKGKPSLVNIRTVIGYSSRKANTGPAHGQALGDDEVAYVKTQLGFDPAQKFVIPDKAYDYFAECKIKGAKANEEWNAKFETYSKTYPALYKQLTDRMNGRFAPDGWETLLPAKKNLPQGEQPTRKSSGIAVQTLVPENNTFIAGSADLLESTFVNFDGQVEFQNPASGLGDYTGRQIRFGIREFAMVGLGNGIAAYHKGMFIPIMSTFFMFWIYAAPAARMAALQQLRFIGIATHDSIGIGEDGPTHQPIALAAFYRALPNINLIRPADAEECMGMWLLALSDQSTNTPSIFALSRQPVPLLSGTDRTKVVQGAYIVYGNDKSPDMTIIATGTEVARAIESAKLLKSVKKVRVVSMPSQKHFDIQTAEYKELVLKSSTSLVVAIEAWASYGWAKYAHASLSMHTFGHSAPQQQLYEHFGFSPEAMAEKIDEWAVRWQTKGRRPGLGDFEELLLGYTQH</sequence>
<dbReference type="OrthoDB" id="10267175at2759"/>
<evidence type="ECO:0000256" key="10">
    <source>
        <dbReference type="PIRSR" id="PIRSR605478-2"/>
    </source>
</evidence>
<evidence type="ECO:0000256" key="7">
    <source>
        <dbReference type="ARBA" id="ARBA00022842"/>
    </source>
</evidence>
<dbReference type="PROSITE" id="PS00802">
    <property type="entry name" value="TRANSKETOLASE_2"/>
    <property type="match status" value="1"/>
</dbReference>
<evidence type="ECO:0000256" key="11">
    <source>
        <dbReference type="PIRSR" id="PIRSR605478-3"/>
    </source>
</evidence>
<dbReference type="Gene3D" id="3.40.50.970">
    <property type="match status" value="2"/>
</dbReference>
<dbReference type="SUPFAM" id="SSF52518">
    <property type="entry name" value="Thiamin diphosphate-binding fold (THDP-binding)"/>
    <property type="match status" value="2"/>
</dbReference>
<dbReference type="InterPro" id="IPR005478">
    <property type="entry name" value="Transketolase_bac-like"/>
</dbReference>
<comment type="cofactor">
    <cofactor evidence="12">
        <name>Mg(2+)</name>
        <dbReference type="ChEBI" id="CHEBI:18420"/>
    </cofactor>
    <text evidence="12">Binds 1 Mg(2+) ion per subunit. Can also utilize other divalent metal cations, such as Ca(2+), Mn(2+) and Co(2+).</text>
</comment>
<keyword evidence="6 12" id="KW-0479">Metal-binding</keyword>
<dbReference type="PANTHER" id="PTHR43522:SF6">
    <property type="entry name" value="TRANSKETOLASE-LIKE PYRIMIDINE-BINDING DOMAIN-CONTAINING PROTEIN-RELATED"/>
    <property type="match status" value="1"/>
</dbReference>
<feature type="binding site" evidence="12">
    <location>
        <position position="259"/>
    </location>
    <ligand>
        <name>Mg(2+)</name>
        <dbReference type="ChEBI" id="CHEBI:18420"/>
    </ligand>
</feature>
<evidence type="ECO:0000256" key="5">
    <source>
        <dbReference type="ARBA" id="ARBA00022679"/>
    </source>
</evidence>
<dbReference type="NCBIfam" id="TIGR00232">
    <property type="entry name" value="tktlase_bact"/>
    <property type="match status" value="1"/>
</dbReference>
<dbReference type="GO" id="GO:0004802">
    <property type="term" value="F:transketolase activity"/>
    <property type="evidence" value="ECO:0007669"/>
    <property type="project" value="UniProtKB-EC"/>
</dbReference>
<feature type="binding site" evidence="11">
    <location>
        <position position="519"/>
    </location>
    <ligand>
        <name>thiamine diphosphate</name>
        <dbReference type="ChEBI" id="CHEBI:58937"/>
    </ligand>
</feature>
<feature type="domain" description="Transketolase-like pyrimidine-binding" evidence="14">
    <location>
        <begin position="429"/>
        <end position="609"/>
    </location>
</feature>
<gene>
    <name evidence="15" type="ORF">C361_03582</name>
</gene>
<feature type="binding site" evidence="10">
    <location>
        <position position="459"/>
    </location>
    <ligand>
        <name>substrate</name>
    </ligand>
</feature>
<comment type="caution">
    <text evidence="15">The sequence shown here is derived from an EMBL/GenBank/DDBJ whole genome shotgun (WGS) entry which is preliminary data.</text>
</comment>
<evidence type="ECO:0000256" key="12">
    <source>
        <dbReference type="PIRSR" id="PIRSR605478-4"/>
    </source>
</evidence>
<dbReference type="InterPro" id="IPR005475">
    <property type="entry name" value="Transketolase-like_Pyr-bd"/>
</dbReference>
<dbReference type="Gene3D" id="3.40.50.920">
    <property type="match status" value="1"/>
</dbReference>
<evidence type="ECO:0000256" key="3">
    <source>
        <dbReference type="ARBA" id="ARBA00011738"/>
    </source>
</evidence>
<feature type="active site" description="Proton donor" evidence="9">
    <location>
        <position position="491"/>
    </location>
</feature>
<feature type="site" description="Important for catalytic activity" evidence="13">
    <location>
        <position position="97"/>
    </location>
</feature>
<evidence type="ECO:0000256" key="6">
    <source>
        <dbReference type="ARBA" id="ARBA00022723"/>
    </source>
</evidence>
<protein>
    <recommendedName>
        <fullName evidence="4">transketolase</fullName>
        <ecNumber evidence="4">2.2.1.1</ecNumber>
    </recommendedName>
</protein>
<dbReference type="GO" id="GO:0046872">
    <property type="term" value="F:metal ion binding"/>
    <property type="evidence" value="ECO:0007669"/>
    <property type="project" value="UniProtKB-KW"/>
</dbReference>
<dbReference type="GO" id="GO:0005829">
    <property type="term" value="C:cytosol"/>
    <property type="evidence" value="ECO:0007669"/>
    <property type="project" value="TreeGrafter"/>
</dbReference>
<dbReference type="CDD" id="cd07033">
    <property type="entry name" value="TPP_PYR_DXS_TK_like"/>
    <property type="match status" value="1"/>
</dbReference>
<dbReference type="EMBL" id="AMKT01000044">
    <property type="protein sequence ID" value="OXG20609.1"/>
    <property type="molecule type" value="Genomic_DNA"/>
</dbReference>
<accession>A0A854QDF2</accession>
<feature type="binding site" evidence="10">
    <location>
        <position position="551"/>
    </location>
    <ligand>
        <name>substrate</name>
    </ligand>
</feature>
<feature type="binding site" evidence="10">
    <location>
        <position position="335"/>
    </location>
    <ligand>
        <name>substrate</name>
    </ligand>
</feature>
<comment type="subunit">
    <text evidence="3">Homodimer.</text>
</comment>
<dbReference type="SMART" id="SM00861">
    <property type="entry name" value="Transket_pyr"/>
    <property type="match status" value="1"/>
</dbReference>
<dbReference type="InterPro" id="IPR009014">
    <property type="entry name" value="Transketo_C/PFOR_II"/>
</dbReference>
<evidence type="ECO:0000256" key="2">
    <source>
        <dbReference type="ARBA" id="ARBA00007131"/>
    </source>
</evidence>
<evidence type="ECO:0000256" key="13">
    <source>
        <dbReference type="PIRSR" id="PIRSR605478-5"/>
    </source>
</evidence>
<dbReference type="Proteomes" id="UP000199727">
    <property type="component" value="Unassembled WGS sequence"/>
</dbReference>
<feature type="site" description="Important for catalytic activity" evidence="13">
    <location>
        <position position="335"/>
    </location>
</feature>
<dbReference type="InterPro" id="IPR049557">
    <property type="entry name" value="Transketolase_CS"/>
</dbReference>
<feature type="binding site" evidence="12">
    <location>
        <position position="261"/>
    </location>
    <ligand>
        <name>Mg(2+)</name>
        <dbReference type="ChEBI" id="CHEBI:18420"/>
    </ligand>
</feature>
<evidence type="ECO:0000256" key="4">
    <source>
        <dbReference type="ARBA" id="ARBA00013152"/>
    </source>
</evidence>
<keyword evidence="8 11" id="KW-0786">Thiamine pyrophosphate</keyword>
<feature type="binding site" evidence="11">
    <location>
        <begin position="188"/>
        <end position="190"/>
    </location>
    <ligand>
        <name>thiamine diphosphate</name>
        <dbReference type="ChEBI" id="CHEBI:58937"/>
    </ligand>
</feature>
<evidence type="ECO:0000313" key="15">
    <source>
        <dbReference type="EMBL" id="OXG20609.1"/>
    </source>
</evidence>
<feature type="binding site" evidence="10">
    <location>
        <position position="97"/>
    </location>
    <ligand>
        <name>substrate</name>
    </ligand>
</feature>
<feature type="binding site" evidence="10">
    <location>
        <position position="543"/>
    </location>
    <ligand>
        <name>substrate</name>
    </ligand>
</feature>
<dbReference type="PROSITE" id="PS00801">
    <property type="entry name" value="TRANSKETOLASE_1"/>
    <property type="match status" value="1"/>
</dbReference>
<feature type="binding site" evidence="12">
    <location>
        <position position="229"/>
    </location>
    <ligand>
        <name>Mg(2+)</name>
        <dbReference type="ChEBI" id="CHEBI:18420"/>
    </ligand>
</feature>
<feature type="binding site" evidence="10">
    <location>
        <position position="604"/>
    </location>
    <ligand>
        <name>substrate</name>
    </ligand>
</feature>
<feature type="binding site" evidence="11">
    <location>
        <position position="259"/>
    </location>
    <ligand>
        <name>thiamine diphosphate</name>
        <dbReference type="ChEBI" id="CHEBI:58937"/>
    </ligand>
</feature>
<feature type="binding site" evidence="10">
    <location>
        <position position="555"/>
    </location>
    <ligand>
        <name>substrate</name>
    </ligand>
</feature>
<feature type="binding site" evidence="10">
    <location>
        <position position="432"/>
    </location>
    <ligand>
        <name>substrate</name>
    </ligand>
</feature>
<dbReference type="SUPFAM" id="SSF52922">
    <property type="entry name" value="TK C-terminal domain-like"/>
    <property type="match status" value="1"/>
</dbReference>
<dbReference type="Pfam" id="PF02779">
    <property type="entry name" value="Transket_pyr"/>
    <property type="match status" value="1"/>
</dbReference>
<feature type="binding site" evidence="11">
    <location>
        <position position="137"/>
    </location>
    <ligand>
        <name>thiamine diphosphate</name>
        <dbReference type="ChEBI" id="CHEBI:58937"/>
    </ligand>
</feature>
<feature type="binding site" evidence="11">
    <location>
        <position position="335"/>
    </location>
    <ligand>
        <name>thiamine diphosphate</name>
        <dbReference type="ChEBI" id="CHEBI:58937"/>
    </ligand>
</feature>
<evidence type="ECO:0000256" key="1">
    <source>
        <dbReference type="ARBA" id="ARBA00001941"/>
    </source>
</evidence>
<keyword evidence="7 12" id="KW-0460">Magnesium</keyword>
<proteinExistence type="inferred from homology"/>
<dbReference type="Pfam" id="PF22613">
    <property type="entry name" value="Transketolase_C_1"/>
    <property type="match status" value="1"/>
</dbReference>
<dbReference type="FunFam" id="3.40.50.970:FF:000004">
    <property type="entry name" value="Transketolase"/>
    <property type="match status" value="1"/>
</dbReference>
<comment type="cofactor">
    <cofactor evidence="11">
        <name>thiamine diphosphate</name>
        <dbReference type="ChEBI" id="CHEBI:58937"/>
    </cofactor>
    <text evidence="11">Binds 1 thiamine pyrophosphate per subunit. During the reaction, the substrate forms a covalent intermediate with the cofactor.</text>
</comment>
<comment type="similarity">
    <text evidence="2">Belongs to the transketolase family.</text>
</comment>
<dbReference type="PANTHER" id="PTHR43522">
    <property type="entry name" value="TRANSKETOLASE"/>
    <property type="match status" value="1"/>
</dbReference>
<name>A0A854QDF2_CRYNE</name>
<dbReference type="InterPro" id="IPR055152">
    <property type="entry name" value="Transketolase-like_C_2"/>
</dbReference>
<dbReference type="InterPro" id="IPR020826">
    <property type="entry name" value="Transketolase_BS"/>
</dbReference>
<dbReference type="GO" id="GO:0005634">
    <property type="term" value="C:nucleus"/>
    <property type="evidence" value="ECO:0007669"/>
    <property type="project" value="TreeGrafter"/>
</dbReference>
<reference evidence="15 16" key="1">
    <citation type="submission" date="2017-06" db="EMBL/GenBank/DDBJ databases">
        <title>Global population genomics of the pathogenic fungus Cryptococcus neoformans var. grubii.</title>
        <authorList>
            <person name="Cuomo C."/>
            <person name="Litvintseva A."/>
            <person name="Chen Y."/>
            <person name="Young S."/>
            <person name="Zeng Q."/>
            <person name="Chapman S."/>
            <person name="Gujja S."/>
            <person name="Saif S."/>
            <person name="Birren B."/>
        </authorList>
    </citation>
    <scope>NUCLEOTIDE SEQUENCE [LARGE SCALE GENOMIC DNA]</scope>
    <source>
        <strain evidence="15 16">Tu259-1</strain>
    </source>
</reference>
<keyword evidence="5" id="KW-0808">Transferase</keyword>
<dbReference type="CDD" id="cd02012">
    <property type="entry name" value="TPP_TK"/>
    <property type="match status" value="1"/>
</dbReference>
<dbReference type="Pfam" id="PF00456">
    <property type="entry name" value="Transketolase_N"/>
    <property type="match status" value="1"/>
</dbReference>
<evidence type="ECO:0000256" key="9">
    <source>
        <dbReference type="PIRSR" id="PIRSR605478-1"/>
    </source>
</evidence>
<evidence type="ECO:0000313" key="16">
    <source>
        <dbReference type="Proteomes" id="UP000199727"/>
    </source>
</evidence>
<dbReference type="InterPro" id="IPR033247">
    <property type="entry name" value="Transketolase_fam"/>
</dbReference>